<dbReference type="Gene3D" id="3.60.15.10">
    <property type="entry name" value="Ribonuclease Z/Hydroxyacylglutathione hydrolase-like"/>
    <property type="match status" value="1"/>
</dbReference>
<dbReference type="SUPFAM" id="SSF56281">
    <property type="entry name" value="Metallo-hydrolase/oxidoreductase"/>
    <property type="match status" value="1"/>
</dbReference>
<dbReference type="PANTHER" id="PTHR42951:SF14">
    <property type="entry name" value="METALLO-BETA-LACTAMASE SUPERFAMILY PROTEIN"/>
    <property type="match status" value="1"/>
</dbReference>
<sequence>MDITNIQGNTYYIKGGTNTGVYIYNDSTALIIDPGLGGLRPKRIIKALDDKDIEIKYIINTHEHNDHYGACNQFKERYNNAKLLSSEYSRLYIEHPELFSKYIMGGRSNSFMDGILKGKSLGKVSIDAVIEEGVVTLNEVDFNIIEFKGHTPGSIGVLTKDKVLFVGDLLIGDEILDKYDFLFLFDIADYKESLNKLKYLDFNYIVEGHGKRIIEKTDCRRIIEKHEKSIDKYLNQVRNMINEPITLENILKNIINNNKLSNNYKEYHFFKSSLVSLISHLIDLDEIMYKLSDGELLYYTKKK</sequence>
<dbReference type="CDD" id="cd07743">
    <property type="entry name" value="metallo-hydrolase-like_MBL-fold"/>
    <property type="match status" value="1"/>
</dbReference>
<organism evidence="2 3">
    <name type="scientific">Romboutsia weinsteinii</name>
    <dbReference type="NCBI Taxonomy" id="2020949"/>
    <lineage>
        <taxon>Bacteria</taxon>
        <taxon>Bacillati</taxon>
        <taxon>Bacillota</taxon>
        <taxon>Clostridia</taxon>
        <taxon>Peptostreptococcales</taxon>
        <taxon>Peptostreptococcaceae</taxon>
        <taxon>Romboutsia</taxon>
    </lineage>
</organism>
<dbReference type="InterPro" id="IPR050855">
    <property type="entry name" value="NDM-1-like"/>
</dbReference>
<keyword evidence="3" id="KW-1185">Reference proteome</keyword>
<dbReference type="InterPro" id="IPR036866">
    <property type="entry name" value="RibonucZ/Hydroxyglut_hydro"/>
</dbReference>
<dbReference type="Proteomes" id="UP000215694">
    <property type="component" value="Unassembled WGS sequence"/>
</dbReference>
<name>A0A371IY68_9FIRM</name>
<dbReference type="OrthoDB" id="11380at2"/>
<proteinExistence type="predicted"/>
<dbReference type="SMART" id="SM00849">
    <property type="entry name" value="Lactamase_B"/>
    <property type="match status" value="1"/>
</dbReference>
<keyword evidence="2" id="KW-0378">Hydrolase</keyword>
<evidence type="ECO:0000313" key="2">
    <source>
        <dbReference type="EMBL" id="RDY25433.1"/>
    </source>
</evidence>
<dbReference type="RefSeq" id="WP_094368301.1">
    <property type="nucleotide sequence ID" value="NZ_NOJY02000073.1"/>
</dbReference>
<reference evidence="2 3" key="1">
    <citation type="journal article" date="2017" name="Genome Announc.">
        <title>Draft Genome Sequence of Romboutsia weinsteinii sp. nov. Strain CCRI-19649(T) Isolated from Surface Water.</title>
        <authorList>
            <person name="Maheux A.F."/>
            <person name="Boudreau D.K."/>
            <person name="Berube E."/>
            <person name="Boissinot M."/>
            <person name="Cantin P."/>
            <person name="Raymond F."/>
            <person name="Corbeil J."/>
            <person name="Omar R.F."/>
            <person name="Bergeron M.G."/>
        </authorList>
    </citation>
    <scope>NUCLEOTIDE SEQUENCE [LARGE SCALE GENOMIC DNA]</scope>
    <source>
        <strain evidence="2 3">CCRI-19649</strain>
    </source>
</reference>
<protein>
    <submittedName>
        <fullName evidence="2">MBL fold metallo-hydrolase</fullName>
    </submittedName>
</protein>
<dbReference type="Pfam" id="PF00753">
    <property type="entry name" value="Lactamase_B"/>
    <property type="match status" value="1"/>
</dbReference>
<dbReference type="EMBL" id="NOJY02000073">
    <property type="protein sequence ID" value="RDY25433.1"/>
    <property type="molecule type" value="Genomic_DNA"/>
</dbReference>
<gene>
    <name evidence="2" type="ORF">CHL78_018225</name>
</gene>
<comment type="caution">
    <text evidence="2">The sequence shown here is derived from an EMBL/GenBank/DDBJ whole genome shotgun (WGS) entry which is preliminary data.</text>
</comment>
<dbReference type="AlphaFoldDB" id="A0A371IY68"/>
<dbReference type="InterPro" id="IPR001279">
    <property type="entry name" value="Metallo-B-lactamas"/>
</dbReference>
<feature type="domain" description="Metallo-beta-lactamase" evidence="1">
    <location>
        <begin position="17"/>
        <end position="209"/>
    </location>
</feature>
<accession>A0A371IY68</accession>
<evidence type="ECO:0000259" key="1">
    <source>
        <dbReference type="SMART" id="SM00849"/>
    </source>
</evidence>
<evidence type="ECO:0000313" key="3">
    <source>
        <dbReference type="Proteomes" id="UP000215694"/>
    </source>
</evidence>
<dbReference type="GO" id="GO:0016787">
    <property type="term" value="F:hydrolase activity"/>
    <property type="evidence" value="ECO:0007669"/>
    <property type="project" value="UniProtKB-KW"/>
</dbReference>
<dbReference type="PANTHER" id="PTHR42951">
    <property type="entry name" value="METALLO-BETA-LACTAMASE DOMAIN-CONTAINING"/>
    <property type="match status" value="1"/>
</dbReference>